<sequence>MTTTIVPAAPQDIAELRQLYFEVYGHGYPVALGSDPTEMHRLIADPHCHWLTARRPDTGELAGSAVVQTDPGNRVGKLVGLAVHPRHRQHGLASRLTGAVTAEAFATGALDSVHTTVRLVTQAPQRVVTRNGYRPLGLMPNAADVSGCETLALFACYAEGVLDRREPVAAVPQALMPLLGAAEDSIGISYAGVLPLTPVDTEPPPPHPAGATAPETARGTPSAAPSAPHPEIRTVIEVITAPGFVRRRFRDLFPDPAGAYVPLRTPNTVLTPPDGEFEIYADLDPVAGSCALVAVHPCPSAATRALDALMAALNRAGADYVETLVPLSDAAGLQAFLSSGFVPSACYPAMRRIGDRFHDYVVLSRTDRQIDFRTTAVSPLLQPYLAAYLTSWTSTYLPRHEVVR</sequence>
<protein>
    <submittedName>
        <fullName evidence="3">GNAT family N-acetyltransferase</fullName>
        <ecNumber evidence="3">2.3.1.-</ecNumber>
    </submittedName>
</protein>
<feature type="domain" description="N-acetyltransferase" evidence="2">
    <location>
        <begin position="3"/>
        <end position="159"/>
    </location>
</feature>
<dbReference type="Proteomes" id="UP000830115">
    <property type="component" value="Chromosome"/>
</dbReference>
<accession>A0ABY4M2G2</accession>
<name>A0ABY4M2G2_9ACTN</name>
<reference evidence="3" key="1">
    <citation type="submission" date="2021-10" db="EMBL/GenBank/DDBJ databases">
        <title>Streptomyces nigrumlapis sp.nov.,an antimicrobial producing actinobacterium isolated from Black Gobi rocks.</title>
        <authorList>
            <person name="Wen Y."/>
            <person name="Zhang W."/>
            <person name="Liu X.G."/>
        </authorList>
    </citation>
    <scope>NUCLEOTIDE SEQUENCE</scope>
    <source>
        <strain evidence="3">ST13-2-2</strain>
    </source>
</reference>
<dbReference type="InterPro" id="IPR000182">
    <property type="entry name" value="GNAT_dom"/>
</dbReference>
<keyword evidence="4" id="KW-1185">Reference proteome</keyword>
<evidence type="ECO:0000256" key="1">
    <source>
        <dbReference type="SAM" id="MobiDB-lite"/>
    </source>
</evidence>
<dbReference type="RefSeq" id="WP_248862697.1">
    <property type="nucleotide sequence ID" value="NZ_CP086322.1"/>
</dbReference>
<evidence type="ECO:0000313" key="4">
    <source>
        <dbReference type="Proteomes" id="UP000830115"/>
    </source>
</evidence>
<dbReference type="GO" id="GO:0016746">
    <property type="term" value="F:acyltransferase activity"/>
    <property type="evidence" value="ECO:0007669"/>
    <property type="project" value="UniProtKB-KW"/>
</dbReference>
<dbReference type="Gene3D" id="3.40.630.30">
    <property type="match status" value="1"/>
</dbReference>
<feature type="region of interest" description="Disordered" evidence="1">
    <location>
        <begin position="198"/>
        <end position="228"/>
    </location>
</feature>
<dbReference type="Pfam" id="PF00583">
    <property type="entry name" value="Acetyltransf_1"/>
    <property type="match status" value="1"/>
</dbReference>
<dbReference type="InterPro" id="IPR016181">
    <property type="entry name" value="Acyl_CoA_acyltransferase"/>
</dbReference>
<evidence type="ECO:0000259" key="2">
    <source>
        <dbReference type="PROSITE" id="PS51186"/>
    </source>
</evidence>
<dbReference type="EC" id="2.3.1.-" evidence="3"/>
<keyword evidence="3" id="KW-0012">Acyltransferase</keyword>
<proteinExistence type="predicted"/>
<dbReference type="CDD" id="cd04301">
    <property type="entry name" value="NAT_SF"/>
    <property type="match status" value="1"/>
</dbReference>
<organism evidence="3 4">
    <name type="scientific">Streptomyces halobius</name>
    <dbReference type="NCBI Taxonomy" id="2879846"/>
    <lineage>
        <taxon>Bacteria</taxon>
        <taxon>Bacillati</taxon>
        <taxon>Actinomycetota</taxon>
        <taxon>Actinomycetes</taxon>
        <taxon>Kitasatosporales</taxon>
        <taxon>Streptomycetaceae</taxon>
        <taxon>Streptomyces</taxon>
    </lineage>
</organism>
<evidence type="ECO:0000313" key="3">
    <source>
        <dbReference type="EMBL" id="UQA91883.1"/>
    </source>
</evidence>
<dbReference type="EMBL" id="CP086322">
    <property type="protein sequence ID" value="UQA91883.1"/>
    <property type="molecule type" value="Genomic_DNA"/>
</dbReference>
<dbReference type="SUPFAM" id="SSF55729">
    <property type="entry name" value="Acyl-CoA N-acyltransferases (Nat)"/>
    <property type="match status" value="1"/>
</dbReference>
<dbReference type="PROSITE" id="PS51186">
    <property type="entry name" value="GNAT"/>
    <property type="match status" value="1"/>
</dbReference>
<keyword evidence="3" id="KW-0808">Transferase</keyword>
<gene>
    <name evidence="3" type="ORF">K9S39_08460</name>
</gene>